<protein>
    <submittedName>
        <fullName evidence="1">Uncharacterized protein</fullName>
    </submittedName>
</protein>
<comment type="caution">
    <text evidence="1">The sequence shown here is derived from an EMBL/GenBank/DDBJ whole genome shotgun (WGS) entry which is preliminary data.</text>
</comment>
<sequence length="101" mass="11992">MTKAVGDEVRFYLMTLLDEAFYVSLYLKSIRLPLCMRDMKKFVNELNDIFSIRNLISCISKIDTSQKWKRDTLQTPLFEDYVPTTVNHRPVKKGKKRQQDE</sequence>
<reference evidence="1 2" key="1">
    <citation type="submission" date="2024-04" db="EMBL/GenBank/DDBJ databases">
        <title>genome sequences of Mucor flavus KT1a and Helicostylum pulchrum KT1b strains isolation_sourced from the surface of a dry-aged beef.</title>
        <authorList>
            <person name="Toyotome T."/>
            <person name="Hosono M."/>
            <person name="Torimaru M."/>
            <person name="Fukuda K."/>
            <person name="Mikami N."/>
        </authorList>
    </citation>
    <scope>NUCLEOTIDE SEQUENCE [LARGE SCALE GENOMIC DNA]</scope>
    <source>
        <strain evidence="1 2">KT1b</strain>
    </source>
</reference>
<dbReference type="EMBL" id="BAABUJ010000021">
    <property type="protein sequence ID" value="GAA5802195.1"/>
    <property type="molecule type" value="Genomic_DNA"/>
</dbReference>
<evidence type="ECO:0000313" key="1">
    <source>
        <dbReference type="EMBL" id="GAA5802195.1"/>
    </source>
</evidence>
<keyword evidence="2" id="KW-1185">Reference proteome</keyword>
<accession>A0ABP9Y650</accession>
<evidence type="ECO:0000313" key="2">
    <source>
        <dbReference type="Proteomes" id="UP001476247"/>
    </source>
</evidence>
<name>A0ABP9Y650_9FUNG</name>
<gene>
    <name evidence="1" type="ORF">HPULCUR_007656</name>
</gene>
<dbReference type="Proteomes" id="UP001476247">
    <property type="component" value="Unassembled WGS sequence"/>
</dbReference>
<organism evidence="1 2">
    <name type="scientific">Helicostylum pulchrum</name>
    <dbReference type="NCBI Taxonomy" id="562976"/>
    <lineage>
        <taxon>Eukaryota</taxon>
        <taxon>Fungi</taxon>
        <taxon>Fungi incertae sedis</taxon>
        <taxon>Mucoromycota</taxon>
        <taxon>Mucoromycotina</taxon>
        <taxon>Mucoromycetes</taxon>
        <taxon>Mucorales</taxon>
        <taxon>Mucorineae</taxon>
        <taxon>Mucoraceae</taxon>
        <taxon>Helicostylum</taxon>
    </lineage>
</organism>
<proteinExistence type="predicted"/>